<keyword evidence="1 2" id="KW-0238">DNA-binding</keyword>
<organism evidence="4 5">
    <name type="scientific">Streptomyces goshikiensis</name>
    <dbReference type="NCBI Taxonomy" id="1942"/>
    <lineage>
        <taxon>Bacteria</taxon>
        <taxon>Bacillati</taxon>
        <taxon>Actinomycetota</taxon>
        <taxon>Actinomycetes</taxon>
        <taxon>Kitasatosporales</taxon>
        <taxon>Streptomycetaceae</taxon>
        <taxon>Streptomyces</taxon>
    </lineage>
</organism>
<dbReference type="Proteomes" id="UP001432075">
    <property type="component" value="Chromosome"/>
</dbReference>
<dbReference type="SUPFAM" id="SSF48498">
    <property type="entry name" value="Tetracyclin repressor-like, C-terminal domain"/>
    <property type="match status" value="1"/>
</dbReference>
<feature type="domain" description="HTH tetR-type" evidence="3">
    <location>
        <begin position="3"/>
        <end position="63"/>
    </location>
</feature>
<dbReference type="SUPFAM" id="SSF46689">
    <property type="entry name" value="Homeodomain-like"/>
    <property type="match status" value="1"/>
</dbReference>
<accession>A0ABZ1RDQ1</accession>
<dbReference type="InterPro" id="IPR009057">
    <property type="entry name" value="Homeodomain-like_sf"/>
</dbReference>
<evidence type="ECO:0000259" key="3">
    <source>
        <dbReference type="PROSITE" id="PS50977"/>
    </source>
</evidence>
<dbReference type="InterPro" id="IPR041583">
    <property type="entry name" value="TetR_C_31"/>
</dbReference>
<evidence type="ECO:0000313" key="4">
    <source>
        <dbReference type="EMBL" id="WUO44673.1"/>
    </source>
</evidence>
<evidence type="ECO:0000256" key="1">
    <source>
        <dbReference type="ARBA" id="ARBA00023125"/>
    </source>
</evidence>
<dbReference type="Pfam" id="PF17940">
    <property type="entry name" value="TetR_C_31"/>
    <property type="match status" value="1"/>
</dbReference>
<dbReference type="EMBL" id="CP108057">
    <property type="protein sequence ID" value="WUO44673.1"/>
    <property type="molecule type" value="Genomic_DNA"/>
</dbReference>
<protein>
    <submittedName>
        <fullName evidence="4">TetR family transcriptional regulator C-terminal domain-containing protein</fullName>
    </submittedName>
</protein>
<proteinExistence type="predicted"/>
<dbReference type="InterPro" id="IPR036271">
    <property type="entry name" value="Tet_transcr_reg_TetR-rel_C_sf"/>
</dbReference>
<dbReference type="InterPro" id="IPR001647">
    <property type="entry name" value="HTH_TetR"/>
</dbReference>
<reference evidence="4" key="1">
    <citation type="submission" date="2022-10" db="EMBL/GenBank/DDBJ databases">
        <title>The complete genomes of actinobacterial strains from the NBC collection.</title>
        <authorList>
            <person name="Joergensen T.S."/>
            <person name="Alvarez Arevalo M."/>
            <person name="Sterndorff E.B."/>
            <person name="Faurdal D."/>
            <person name="Vuksanovic O."/>
            <person name="Mourched A.-S."/>
            <person name="Charusanti P."/>
            <person name="Shaw S."/>
            <person name="Blin K."/>
            <person name="Weber T."/>
        </authorList>
    </citation>
    <scope>NUCLEOTIDE SEQUENCE</scope>
    <source>
        <strain evidence="4">NBC_00283</strain>
    </source>
</reference>
<evidence type="ECO:0000256" key="2">
    <source>
        <dbReference type="PROSITE-ProRule" id="PRU00335"/>
    </source>
</evidence>
<keyword evidence="5" id="KW-1185">Reference proteome</keyword>
<sequence length="199" mass="21396">MASDRRTLLADAALGVLADEGARGLTHRAVDRRAAMPPGTTSAYFRTRAALLTALVTRLVHLDQGELRLMAEALPPLRTAEELVDGMALLVRQRLTGEGRRRSLARYACAVESVRDPELRAILVPRENAGREAVRLFLAAHGVTDVENRTHTLLTCIDGLVFDRLVSGGDVPREALEGLVAAALRKTPGSTGPHRGAVP</sequence>
<evidence type="ECO:0000313" key="5">
    <source>
        <dbReference type="Proteomes" id="UP001432075"/>
    </source>
</evidence>
<dbReference type="PROSITE" id="PS50977">
    <property type="entry name" value="HTH_TETR_2"/>
    <property type="match status" value="1"/>
</dbReference>
<dbReference type="RefSeq" id="WP_328775052.1">
    <property type="nucleotide sequence ID" value="NZ_CP108057.1"/>
</dbReference>
<gene>
    <name evidence="4" type="ORF">OHU17_02020</name>
</gene>
<name>A0ABZ1RDQ1_9ACTN</name>
<dbReference type="Gene3D" id="1.10.357.10">
    <property type="entry name" value="Tetracycline Repressor, domain 2"/>
    <property type="match status" value="1"/>
</dbReference>
<feature type="DNA-binding region" description="H-T-H motif" evidence="2">
    <location>
        <begin position="26"/>
        <end position="45"/>
    </location>
</feature>